<gene>
    <name evidence="1" type="ORF">BDY19DRAFT_908923</name>
</gene>
<evidence type="ECO:0000313" key="2">
    <source>
        <dbReference type="Proteomes" id="UP001055072"/>
    </source>
</evidence>
<protein>
    <submittedName>
        <fullName evidence="1">RNA recognition motif of the spliceosomal PrP8-domain-containing protein</fullName>
    </submittedName>
</protein>
<accession>A0ACB8TUV7</accession>
<keyword evidence="2" id="KW-1185">Reference proteome</keyword>
<name>A0ACB8TUV7_9APHY</name>
<reference evidence="1" key="1">
    <citation type="journal article" date="2021" name="Environ. Microbiol.">
        <title>Gene family expansions and transcriptome signatures uncover fungal adaptations to wood decay.</title>
        <authorList>
            <person name="Hage H."/>
            <person name="Miyauchi S."/>
            <person name="Viragh M."/>
            <person name="Drula E."/>
            <person name="Min B."/>
            <person name="Chaduli D."/>
            <person name="Navarro D."/>
            <person name="Favel A."/>
            <person name="Norest M."/>
            <person name="Lesage-Meessen L."/>
            <person name="Balint B."/>
            <person name="Merenyi Z."/>
            <person name="de Eugenio L."/>
            <person name="Morin E."/>
            <person name="Martinez A.T."/>
            <person name="Baldrian P."/>
            <person name="Stursova M."/>
            <person name="Martinez M.J."/>
            <person name="Novotny C."/>
            <person name="Magnuson J.K."/>
            <person name="Spatafora J.W."/>
            <person name="Maurice S."/>
            <person name="Pangilinan J."/>
            <person name="Andreopoulos W."/>
            <person name="LaButti K."/>
            <person name="Hundley H."/>
            <person name="Na H."/>
            <person name="Kuo A."/>
            <person name="Barry K."/>
            <person name="Lipzen A."/>
            <person name="Henrissat B."/>
            <person name="Riley R."/>
            <person name="Ahrendt S."/>
            <person name="Nagy L.G."/>
            <person name="Grigoriev I.V."/>
            <person name="Martin F."/>
            <person name="Rosso M.N."/>
        </authorList>
    </citation>
    <scope>NUCLEOTIDE SEQUENCE</scope>
    <source>
        <strain evidence="1">CBS 384.51</strain>
    </source>
</reference>
<comment type="caution">
    <text evidence="1">The sequence shown here is derived from an EMBL/GenBank/DDBJ whole genome shotgun (WGS) entry which is preliminary data.</text>
</comment>
<organism evidence="1 2">
    <name type="scientific">Irpex rosettiformis</name>
    <dbReference type="NCBI Taxonomy" id="378272"/>
    <lineage>
        <taxon>Eukaryota</taxon>
        <taxon>Fungi</taxon>
        <taxon>Dikarya</taxon>
        <taxon>Basidiomycota</taxon>
        <taxon>Agaricomycotina</taxon>
        <taxon>Agaricomycetes</taxon>
        <taxon>Polyporales</taxon>
        <taxon>Irpicaceae</taxon>
        <taxon>Irpex</taxon>
    </lineage>
</organism>
<sequence length="415" mass="46316">MYFMCYVSTFQYCLETFLATDTQVYSPPNGMALPDNIVAFLMGRLDLSVHLWYICEDGALAISVAEIAFNTGPLSTLVFMLKTHLGHPTNIVISMQLLLLQTQVLSKLPVSPQTDQYKHNMKLLVLVLEKLKQVYLFKDCLNQSQREELTLIEQAYDNLHECLSRIKRLLLTQHAFGESGIESSIPTGKLIPCYDIEPGINNLSNIWETNKAYHTLADYITAKNNSGLMYKDMSHVNTYGLICGLRFSAFVFQYHGLILNLLILGLQQTASISSSASPQRSLAISSNATPVRTLITTTGNAGLETVTCSSSSMTIRTTGGKEFSLKDTVWNLANEYTKERTAKALLRVSDKGFFGFLDAFNTLALTLHVNVQNCSPSSLSLQLVDRCSGYDLMSYISMWLSVLFTFILLLTKTFT</sequence>
<dbReference type="Proteomes" id="UP001055072">
    <property type="component" value="Unassembled WGS sequence"/>
</dbReference>
<proteinExistence type="predicted"/>
<evidence type="ECO:0000313" key="1">
    <source>
        <dbReference type="EMBL" id="KAI0085721.1"/>
    </source>
</evidence>
<dbReference type="EMBL" id="MU274929">
    <property type="protein sequence ID" value="KAI0085721.1"/>
    <property type="molecule type" value="Genomic_DNA"/>
</dbReference>